<accession>A0A1I1F3S9</accession>
<evidence type="ECO:0000313" key="1">
    <source>
        <dbReference type="EMBL" id="SFB91813.1"/>
    </source>
</evidence>
<reference evidence="2" key="1">
    <citation type="submission" date="2016-10" db="EMBL/GenBank/DDBJ databases">
        <authorList>
            <person name="Varghese N."/>
            <person name="Submissions S."/>
        </authorList>
    </citation>
    <scope>NUCLEOTIDE SEQUENCE [LARGE SCALE GENOMIC DNA]</scope>
    <source>
        <strain evidence="2">ATCC 43811</strain>
    </source>
</reference>
<protein>
    <submittedName>
        <fullName evidence="1">Uncharacterized protein</fullName>
    </submittedName>
</protein>
<proteinExistence type="predicted"/>
<evidence type="ECO:0000313" key="2">
    <source>
        <dbReference type="Proteomes" id="UP000240042"/>
    </source>
</evidence>
<keyword evidence="2" id="KW-1185">Reference proteome</keyword>
<gene>
    <name evidence="1" type="ORF">SAMN02745150_01307</name>
</gene>
<organism evidence="1 2">
    <name type="scientific">Brevinema andersonii</name>
    <dbReference type="NCBI Taxonomy" id="34097"/>
    <lineage>
        <taxon>Bacteria</taxon>
        <taxon>Pseudomonadati</taxon>
        <taxon>Spirochaetota</taxon>
        <taxon>Spirochaetia</taxon>
        <taxon>Brevinematales</taxon>
        <taxon>Brevinemataceae</taxon>
        <taxon>Brevinema</taxon>
    </lineage>
</organism>
<dbReference type="RefSeq" id="WP_143280454.1">
    <property type="nucleotide sequence ID" value="NZ_FOKY01000021.1"/>
</dbReference>
<dbReference type="Proteomes" id="UP000240042">
    <property type="component" value="Unassembled WGS sequence"/>
</dbReference>
<dbReference type="EMBL" id="FOKY01000021">
    <property type="protein sequence ID" value="SFB91813.1"/>
    <property type="molecule type" value="Genomic_DNA"/>
</dbReference>
<dbReference type="AlphaFoldDB" id="A0A1I1F3S9"/>
<sequence>MKTLDGGFNIDLGYQFFSAHTTIVHSVDTLIGFGISFNKITKSLVLYILPPGIYAQARETYGSLSATY</sequence>
<name>A0A1I1F3S9_BREAD</name>